<dbReference type="AlphaFoldDB" id="A0A238K592"/>
<feature type="transmembrane region" description="Helical" evidence="6">
    <location>
        <begin position="135"/>
        <end position="163"/>
    </location>
</feature>
<keyword evidence="3 6" id="KW-0812">Transmembrane</keyword>
<evidence type="ECO:0000256" key="5">
    <source>
        <dbReference type="ARBA" id="ARBA00023136"/>
    </source>
</evidence>
<dbReference type="Pfam" id="PF03631">
    <property type="entry name" value="Virul_fac_BrkB"/>
    <property type="match status" value="1"/>
</dbReference>
<feature type="transmembrane region" description="Helical" evidence="6">
    <location>
        <begin position="242"/>
        <end position="269"/>
    </location>
</feature>
<keyword evidence="4 6" id="KW-1133">Transmembrane helix</keyword>
<dbReference type="PIRSF" id="PIRSF035875">
    <property type="entry name" value="RNase_BN"/>
    <property type="match status" value="1"/>
</dbReference>
<evidence type="ECO:0000313" key="8">
    <source>
        <dbReference type="Proteomes" id="UP000203464"/>
    </source>
</evidence>
<feature type="transmembrane region" description="Helical" evidence="6">
    <location>
        <begin position="91"/>
        <end position="114"/>
    </location>
</feature>
<proteinExistence type="predicted"/>
<reference evidence="8" key="1">
    <citation type="submission" date="2017-05" db="EMBL/GenBank/DDBJ databases">
        <authorList>
            <person name="Rodrigo-Torres L."/>
            <person name="Arahal R. D."/>
            <person name="Lucena T."/>
        </authorList>
    </citation>
    <scope>NUCLEOTIDE SEQUENCE [LARGE SCALE GENOMIC DNA]</scope>
    <source>
        <strain evidence="8">CECT 8868</strain>
    </source>
</reference>
<organism evidence="7 8">
    <name type="scientific">Octadecabacter ascidiaceicola</name>
    <dbReference type="NCBI Taxonomy" id="1655543"/>
    <lineage>
        <taxon>Bacteria</taxon>
        <taxon>Pseudomonadati</taxon>
        <taxon>Pseudomonadota</taxon>
        <taxon>Alphaproteobacteria</taxon>
        <taxon>Rhodobacterales</taxon>
        <taxon>Roseobacteraceae</taxon>
        <taxon>Octadecabacter</taxon>
    </lineage>
</organism>
<gene>
    <name evidence="7" type="ORF">OCA8868_01670</name>
</gene>
<keyword evidence="5 6" id="KW-0472">Membrane</keyword>
<keyword evidence="8" id="KW-1185">Reference proteome</keyword>
<dbReference type="OrthoDB" id="9781030at2"/>
<keyword evidence="2" id="KW-1003">Cell membrane</keyword>
<evidence type="ECO:0000256" key="2">
    <source>
        <dbReference type="ARBA" id="ARBA00022475"/>
    </source>
</evidence>
<evidence type="ECO:0000256" key="6">
    <source>
        <dbReference type="SAM" id="Phobius"/>
    </source>
</evidence>
<name>A0A238K592_9RHOB</name>
<dbReference type="NCBIfam" id="TIGR00765">
    <property type="entry name" value="yihY_not_rbn"/>
    <property type="match status" value="1"/>
</dbReference>
<feature type="transmembrane region" description="Helical" evidence="6">
    <location>
        <begin position="207"/>
        <end position="230"/>
    </location>
</feature>
<evidence type="ECO:0000256" key="4">
    <source>
        <dbReference type="ARBA" id="ARBA00022989"/>
    </source>
</evidence>
<evidence type="ECO:0000313" key="7">
    <source>
        <dbReference type="EMBL" id="SMX38081.1"/>
    </source>
</evidence>
<dbReference type="PANTHER" id="PTHR30213">
    <property type="entry name" value="INNER MEMBRANE PROTEIN YHJD"/>
    <property type="match status" value="1"/>
</dbReference>
<feature type="transmembrane region" description="Helical" evidence="6">
    <location>
        <begin position="175"/>
        <end position="195"/>
    </location>
</feature>
<protein>
    <submittedName>
        <fullName evidence="7">Uncharacterized protein</fullName>
    </submittedName>
</protein>
<evidence type="ECO:0000256" key="3">
    <source>
        <dbReference type="ARBA" id="ARBA00022692"/>
    </source>
</evidence>
<dbReference type="EMBL" id="FXYD01000002">
    <property type="protein sequence ID" value="SMX38081.1"/>
    <property type="molecule type" value="Genomic_DNA"/>
</dbReference>
<accession>A0A238K592</accession>
<comment type="subcellular location">
    <subcellularLocation>
        <location evidence="1">Cell membrane</location>
        <topology evidence="1">Multi-pass membrane protein</topology>
    </subcellularLocation>
</comment>
<dbReference type="GO" id="GO:0005886">
    <property type="term" value="C:plasma membrane"/>
    <property type="evidence" value="ECO:0007669"/>
    <property type="project" value="UniProtKB-SubCell"/>
</dbReference>
<evidence type="ECO:0000256" key="1">
    <source>
        <dbReference type="ARBA" id="ARBA00004651"/>
    </source>
</evidence>
<dbReference type="Proteomes" id="UP000203464">
    <property type="component" value="Unassembled WGS sequence"/>
</dbReference>
<dbReference type="PANTHER" id="PTHR30213:SF0">
    <property type="entry name" value="UPF0761 MEMBRANE PROTEIN YIHY"/>
    <property type="match status" value="1"/>
</dbReference>
<feature type="transmembrane region" description="Helical" evidence="6">
    <location>
        <begin position="21"/>
        <end position="51"/>
    </location>
</feature>
<sequence>MGWRSTYDVSRQVIDDLGEKNASLIAAGVAFYGLFAIFPGIAATISLFGLFADPFVVEAQLELMQGLMPTGVFKLFETQVDRLLGARTTTLGVTTLISIGLALWSARTGVAALIRGLNAIFERPNRGSIRHVLVALLLTLCLVGIAIIALLMLVVAPIALAVIPFETDTGLWLEVIRWTVAISVLFVGLGVLYRYGPNRRFARLSWITPGAFIVVAVWLGVSAMFTVYVANFGTYNEVYGSLGAVIALLFWFYLSAYLILAGGAINVALDRRKPL</sequence>
<dbReference type="RefSeq" id="WP_093996059.1">
    <property type="nucleotide sequence ID" value="NZ_FXYD01000002.1"/>
</dbReference>
<dbReference type="InterPro" id="IPR017039">
    <property type="entry name" value="Virul_fac_BrkB"/>
</dbReference>